<dbReference type="Pfam" id="PF01476">
    <property type="entry name" value="LysM"/>
    <property type="match status" value="1"/>
</dbReference>
<dbReference type="Pfam" id="PF21821">
    <property type="entry name" value="Dit_like"/>
    <property type="match status" value="1"/>
</dbReference>
<dbReference type="AlphaFoldDB" id="A0A437SSN5"/>
<evidence type="ECO:0000259" key="2">
    <source>
        <dbReference type="PROSITE" id="PS51782"/>
    </source>
</evidence>
<organism evidence="3 4">
    <name type="scientific">Lactobacillus xujianguonis</name>
    <dbReference type="NCBI Taxonomy" id="2495899"/>
    <lineage>
        <taxon>Bacteria</taxon>
        <taxon>Bacillati</taxon>
        <taxon>Bacillota</taxon>
        <taxon>Bacilli</taxon>
        <taxon>Lactobacillales</taxon>
        <taxon>Lactobacillaceae</taxon>
        <taxon>Lactobacillus</taxon>
    </lineage>
</organism>
<dbReference type="RefSeq" id="WP_127796410.1">
    <property type="nucleotide sequence ID" value="NZ_ML136909.1"/>
</dbReference>
<comment type="caution">
    <text evidence="3">The sequence shown here is derived from an EMBL/GenBank/DDBJ whole genome shotgun (WGS) entry which is preliminary data.</text>
</comment>
<sequence>MVYVAKKQPTYVVKAQKTANKYKKLMNRDKKRAKNAKDSALGSYQNSVLHPKRKKYFLNLQKKYLKAEKAANKAYSRHKKEYNKAKKKVKTETYKANKSAVADKIAQHERGHHNEGNCAIYRSDGHSQTVIFISPSDTESESSDVEITSWPVDKGAPRSNYARTSSDTKTVAGLITGEDRAEANKKYAQLVTWKDNHVTLTYEGDFVEKDLLISNISNTFKNMSDNLQVSITFTHVRAANITVSTGNNAKTKKSKSTKTTRGRRNKKYTAITVKPGDTLLGISRKYGKSVSWLQKVNKIKNPNKIKAGRNLYVSEKQKKISKNMRVR</sequence>
<dbReference type="CDD" id="cd00118">
    <property type="entry name" value="LysM"/>
    <property type="match status" value="1"/>
</dbReference>
<protein>
    <submittedName>
        <fullName evidence="3">LysM domain-containing protein</fullName>
    </submittedName>
</protein>
<dbReference type="EMBL" id="RXIA01000041">
    <property type="protein sequence ID" value="RVU69933.1"/>
    <property type="molecule type" value="Genomic_DNA"/>
</dbReference>
<dbReference type="InterPro" id="IPR036779">
    <property type="entry name" value="LysM_dom_sf"/>
</dbReference>
<feature type="region of interest" description="Disordered" evidence="1">
    <location>
        <begin position="246"/>
        <end position="265"/>
    </location>
</feature>
<name>A0A437SSN5_9LACO</name>
<dbReference type="SUPFAM" id="SSF54106">
    <property type="entry name" value="LysM domain"/>
    <property type="match status" value="1"/>
</dbReference>
<dbReference type="PROSITE" id="PS51782">
    <property type="entry name" value="LYSM"/>
    <property type="match status" value="1"/>
</dbReference>
<evidence type="ECO:0000313" key="4">
    <source>
        <dbReference type="Proteomes" id="UP000288291"/>
    </source>
</evidence>
<feature type="compositionally biased region" description="Basic residues" evidence="1">
    <location>
        <begin position="250"/>
        <end position="265"/>
    </location>
</feature>
<evidence type="ECO:0000313" key="3">
    <source>
        <dbReference type="EMBL" id="RVU69933.1"/>
    </source>
</evidence>
<dbReference type="Proteomes" id="UP000288291">
    <property type="component" value="Unassembled WGS sequence"/>
</dbReference>
<proteinExistence type="predicted"/>
<feature type="domain" description="LysM" evidence="2">
    <location>
        <begin position="269"/>
        <end position="313"/>
    </location>
</feature>
<dbReference type="SMART" id="SM00257">
    <property type="entry name" value="LysM"/>
    <property type="match status" value="1"/>
</dbReference>
<keyword evidence="4" id="KW-1185">Reference proteome</keyword>
<dbReference type="InterPro" id="IPR048494">
    <property type="entry name" value="Dit-like_N"/>
</dbReference>
<evidence type="ECO:0000256" key="1">
    <source>
        <dbReference type="SAM" id="MobiDB-lite"/>
    </source>
</evidence>
<reference evidence="3 4" key="1">
    <citation type="submission" date="2018-12" db="EMBL/GenBank/DDBJ databases">
        <authorList>
            <person name="Meng J."/>
        </authorList>
    </citation>
    <scope>NUCLEOTIDE SEQUENCE [LARGE SCALE GENOMIC DNA]</scope>
    <source>
        <strain evidence="3 4">HT111-2</strain>
    </source>
</reference>
<gene>
    <name evidence="3" type="ORF">EJK17_10395</name>
</gene>
<dbReference type="Gene3D" id="3.10.350.10">
    <property type="entry name" value="LysM domain"/>
    <property type="match status" value="1"/>
</dbReference>
<dbReference type="InterPro" id="IPR018392">
    <property type="entry name" value="LysM"/>
</dbReference>
<accession>A0A437SSN5</accession>